<proteinExistence type="predicted"/>
<name>A0A4V6Z124_HATHI</name>
<dbReference type="Proteomes" id="UP000308489">
    <property type="component" value="Chromosome 1"/>
</dbReference>
<organism evidence="1 2">
    <name type="scientific">Hathewaya histolytica</name>
    <name type="common">Clostridium histolyticum</name>
    <dbReference type="NCBI Taxonomy" id="1498"/>
    <lineage>
        <taxon>Bacteria</taxon>
        <taxon>Bacillati</taxon>
        <taxon>Bacillota</taxon>
        <taxon>Clostridia</taxon>
        <taxon>Eubacteriales</taxon>
        <taxon>Clostridiaceae</taxon>
        <taxon>Hathewaya</taxon>
    </lineage>
</organism>
<dbReference type="RefSeq" id="WP_138208915.1">
    <property type="nucleotide sequence ID" value="NZ_CBCRUQ010000035.1"/>
</dbReference>
<evidence type="ECO:0000313" key="2">
    <source>
        <dbReference type="Proteomes" id="UP000308489"/>
    </source>
</evidence>
<dbReference type="OrthoDB" id="9794280at2"/>
<protein>
    <submittedName>
        <fullName evidence="1">Uncharacterized protein</fullName>
    </submittedName>
</protein>
<accession>A0A4V6Z124</accession>
<gene>
    <name evidence="1" type="ORF">NCTC503_00059</name>
</gene>
<evidence type="ECO:0000313" key="1">
    <source>
        <dbReference type="EMBL" id="VTQ81727.1"/>
    </source>
</evidence>
<keyword evidence="2" id="KW-1185">Reference proteome</keyword>
<dbReference type="EMBL" id="LR590481">
    <property type="protein sequence ID" value="VTQ81727.1"/>
    <property type="molecule type" value="Genomic_DNA"/>
</dbReference>
<dbReference type="KEGG" id="hhw:NCTC503_00059"/>
<reference evidence="1 2" key="1">
    <citation type="submission" date="2019-05" db="EMBL/GenBank/DDBJ databases">
        <authorList>
            <consortium name="Pathogen Informatics"/>
        </authorList>
    </citation>
    <scope>NUCLEOTIDE SEQUENCE [LARGE SCALE GENOMIC DNA]</scope>
    <source>
        <strain evidence="1 2">NCTC503</strain>
    </source>
</reference>
<dbReference type="AlphaFoldDB" id="A0A4V6Z124"/>
<sequence length="115" mass="13477">MKHTNQKIVKLISELTSFCYKYEASKVNIDIENKPEEVEIRLNANIKDFPMDVLETVRTMLSAPRSHEIEECYWNLSGDDDTDSELVLVGMMVDYAEIDYNQETRILNFNLIRKL</sequence>